<evidence type="ECO:0000313" key="4">
    <source>
        <dbReference type="Proteomes" id="UP000219182"/>
    </source>
</evidence>
<comment type="caution">
    <text evidence="3">The sequence shown here is derived from an EMBL/GenBank/DDBJ whole genome shotgun (WGS) entry which is preliminary data.</text>
</comment>
<dbReference type="InterPro" id="IPR050892">
    <property type="entry name" value="ADP-ribose_metab_enzymes"/>
</dbReference>
<dbReference type="RefSeq" id="WP_097573742.1">
    <property type="nucleotide sequence ID" value="NZ_NWQG01000055.1"/>
</dbReference>
<dbReference type="Proteomes" id="UP000219182">
    <property type="component" value="Unassembled WGS sequence"/>
</dbReference>
<comment type="catalytic activity">
    <reaction evidence="1">
        <text>an N-(ADP-alpha-D-ribosyl)-thymidine in DNA + H2O = a thymidine in DNA + ADP-D-ribose</text>
        <dbReference type="Rhea" id="RHEA:71655"/>
        <dbReference type="Rhea" id="RHEA-COMP:13556"/>
        <dbReference type="Rhea" id="RHEA-COMP:18051"/>
        <dbReference type="ChEBI" id="CHEBI:15377"/>
        <dbReference type="ChEBI" id="CHEBI:57967"/>
        <dbReference type="ChEBI" id="CHEBI:137386"/>
        <dbReference type="ChEBI" id="CHEBI:191199"/>
    </reaction>
    <physiologicalReaction direction="left-to-right" evidence="1">
        <dbReference type="Rhea" id="RHEA:71656"/>
    </physiologicalReaction>
</comment>
<dbReference type="GO" id="GO:0140291">
    <property type="term" value="P:peptidyl-glutamate ADP-deribosylation"/>
    <property type="evidence" value="ECO:0007669"/>
    <property type="project" value="TreeGrafter"/>
</dbReference>
<keyword evidence="4" id="KW-1185">Reference proteome</keyword>
<reference evidence="3 4" key="1">
    <citation type="submission" date="2017-09" db="EMBL/GenBank/DDBJ databases">
        <title>Mesorhizobum sanjuanii sp. nov. isolated from nodules of Lotus tenuis in saline-alkaline lowlands of Flooding Pampa.</title>
        <authorList>
            <person name="Sannazzaro A.I."/>
            <person name="Torres Tejerizo G.A."/>
            <person name="Fontana F."/>
            <person name="Cumpa Velazquez L.M."/>
            <person name="Hansen L."/>
            <person name="Pistorio M."/>
            <person name="Estrella M.J."/>
        </authorList>
    </citation>
    <scope>NUCLEOTIDE SEQUENCE [LARGE SCALE GENOMIC DNA]</scope>
    <source>
        <strain evidence="3 4">BSA136</strain>
    </source>
</reference>
<proteinExistence type="predicted"/>
<evidence type="ECO:0000313" key="3">
    <source>
        <dbReference type="EMBL" id="PDQ20998.1"/>
    </source>
</evidence>
<sequence length="447" mass="48600">MAPSSRILWTNKSVLKFAGNSDPIGLIEEKARQLVLLARDAGWSGPPYNPLAIADLLNIPVEASGDVVDARTIATERGVKIEFNPTRPRERVRFSVAHEIAHTLFSDVAEQTRHRGGTAESDDWQLEMLCNLAAAEFVMPAGSLPATDQLPKIEELMVDRRRFDVSAEAFLMRIVKATTEPALMFCASPIESQSKKPSYRVDYSVGSKSAPIVITSGTDVPDSSIVYSCTAIGQTNRKTEDWISKGNLPVECVGIPAFAGASYPRVAGIVRFRAQDADPLALHVVHGDVLKPVGTEPKVICQLVNDQARTWGGGVARSAAVKYPNAQRQFSDWFVKLPRRARLGEVHFADVGNNTYIASLIAQEGYGASSTPRIRYAPLERCFRAVAEFAAGHGLSVHLPRIGSGQSGGSWDTVEEIAQDTLIAKGVRVTVYDLPPKRQNNGAELLI</sequence>
<evidence type="ECO:0000259" key="2">
    <source>
        <dbReference type="PROSITE" id="PS51154"/>
    </source>
</evidence>
<dbReference type="SMART" id="SM00506">
    <property type="entry name" value="A1pp"/>
    <property type="match status" value="1"/>
</dbReference>
<dbReference type="Gene3D" id="3.40.220.10">
    <property type="entry name" value="Leucine Aminopeptidase, subunit E, domain 1"/>
    <property type="match status" value="1"/>
</dbReference>
<feature type="domain" description="Macro" evidence="2">
    <location>
        <begin position="269"/>
        <end position="447"/>
    </location>
</feature>
<dbReference type="InterPro" id="IPR043472">
    <property type="entry name" value="Macro_dom-like"/>
</dbReference>
<accession>A0A2A6FHV2</accession>
<dbReference type="PANTHER" id="PTHR12521:SF0">
    <property type="entry name" value="ADP-RIBOSE GLYCOHYDROLASE OARD1"/>
    <property type="match status" value="1"/>
</dbReference>
<evidence type="ECO:0000256" key="1">
    <source>
        <dbReference type="ARBA" id="ARBA00035885"/>
    </source>
</evidence>
<organism evidence="3 4">
    <name type="scientific">Mesorhizobium sanjuanii</name>
    <dbReference type="NCBI Taxonomy" id="2037900"/>
    <lineage>
        <taxon>Bacteria</taxon>
        <taxon>Pseudomonadati</taxon>
        <taxon>Pseudomonadota</taxon>
        <taxon>Alphaproteobacteria</taxon>
        <taxon>Hyphomicrobiales</taxon>
        <taxon>Phyllobacteriaceae</taxon>
        <taxon>Mesorhizobium</taxon>
    </lineage>
</organism>
<protein>
    <recommendedName>
        <fullName evidence="2">Macro domain-containing protein</fullName>
    </recommendedName>
</protein>
<gene>
    <name evidence="3" type="ORF">CN311_11330</name>
</gene>
<dbReference type="InterPro" id="IPR002589">
    <property type="entry name" value="Macro_dom"/>
</dbReference>
<dbReference type="PANTHER" id="PTHR12521">
    <property type="entry name" value="PROTEIN C6ORF130"/>
    <property type="match status" value="1"/>
</dbReference>
<name>A0A2A6FHV2_9HYPH</name>
<dbReference type="Gene3D" id="1.10.10.2910">
    <property type="match status" value="1"/>
</dbReference>
<dbReference type="PROSITE" id="PS51154">
    <property type="entry name" value="MACRO"/>
    <property type="match status" value="1"/>
</dbReference>
<dbReference type="AlphaFoldDB" id="A0A2A6FHV2"/>
<dbReference type="EMBL" id="NWQG01000055">
    <property type="protein sequence ID" value="PDQ20998.1"/>
    <property type="molecule type" value="Genomic_DNA"/>
</dbReference>
<dbReference type="SUPFAM" id="SSF52949">
    <property type="entry name" value="Macro domain-like"/>
    <property type="match status" value="1"/>
</dbReference>
<dbReference type="InterPro" id="IPR010359">
    <property type="entry name" value="IrrE_HExxH"/>
</dbReference>
<dbReference type="Pfam" id="PF06114">
    <property type="entry name" value="Peptidase_M78"/>
    <property type="match status" value="1"/>
</dbReference>